<feature type="domain" description="HTH luxR-type" evidence="5">
    <location>
        <begin position="137"/>
        <end position="202"/>
    </location>
</feature>
<evidence type="ECO:0000313" key="7">
    <source>
        <dbReference type="EMBL" id="WHS96026.1"/>
    </source>
</evidence>
<dbReference type="Proteomes" id="UP001233264">
    <property type="component" value="Plasmid pSkuCCBAU71714a"/>
</dbReference>
<keyword evidence="8" id="KW-1185">Reference proteome</keyword>
<dbReference type="PROSITE" id="PS50110">
    <property type="entry name" value="RESPONSE_REGULATORY"/>
    <property type="match status" value="1"/>
</dbReference>
<evidence type="ECO:0000256" key="1">
    <source>
        <dbReference type="ARBA" id="ARBA00023015"/>
    </source>
</evidence>
<evidence type="ECO:0000313" key="8">
    <source>
        <dbReference type="Proteomes" id="UP001233264"/>
    </source>
</evidence>
<keyword evidence="7" id="KW-0614">Plasmid</keyword>
<protein>
    <submittedName>
        <fullName evidence="7">Response regulator</fullName>
    </submittedName>
</protein>
<evidence type="ECO:0000256" key="3">
    <source>
        <dbReference type="ARBA" id="ARBA00023163"/>
    </source>
</evidence>
<geneLocation type="plasmid" evidence="7 8">
    <name>pSkuCCBAU71714a</name>
</geneLocation>
<organism evidence="7 8">
    <name type="scientific">Sinorhizobium kummerowiae</name>
    <dbReference type="NCBI Taxonomy" id="158892"/>
    <lineage>
        <taxon>Bacteria</taxon>
        <taxon>Pseudomonadati</taxon>
        <taxon>Pseudomonadota</taxon>
        <taxon>Alphaproteobacteria</taxon>
        <taxon>Hyphomicrobiales</taxon>
        <taxon>Rhizobiaceae</taxon>
        <taxon>Sinorhizobium/Ensifer group</taxon>
        <taxon>Sinorhizobium</taxon>
    </lineage>
</organism>
<sequence>MRESTGKVLLVDDDESILRSLGRLLGASGYHVLSFQSARALLDSGETETADCIILDLGLPDSDGLHVQETLAAAGGGQSIVFLTGRGDIPASVRAMRAGAVDFLTKPVEAETLLAAVNMARQRACALREVEEKKASVVRRLDSLTAREAQVMHLVVAGRLNKQIAADLGIMEKTIKVHRGRVMAKLGVRTVADLVRLVVSGPPDAALGPSPTTIREGNEL</sequence>
<dbReference type="PROSITE" id="PS50043">
    <property type="entry name" value="HTH_LUXR_2"/>
    <property type="match status" value="1"/>
</dbReference>
<dbReference type="PANTHER" id="PTHR44688:SF16">
    <property type="entry name" value="DNA-BINDING TRANSCRIPTIONAL ACTIVATOR DEVR_DOSR"/>
    <property type="match status" value="1"/>
</dbReference>
<dbReference type="Pfam" id="PF00196">
    <property type="entry name" value="GerE"/>
    <property type="match status" value="1"/>
</dbReference>
<feature type="modified residue" description="4-aspartylphosphate" evidence="4">
    <location>
        <position position="56"/>
    </location>
</feature>
<dbReference type="InterPro" id="IPR036388">
    <property type="entry name" value="WH-like_DNA-bd_sf"/>
</dbReference>
<keyword evidence="1" id="KW-0805">Transcription regulation</keyword>
<keyword evidence="3" id="KW-0804">Transcription</keyword>
<dbReference type="EMBL" id="CP120366">
    <property type="protein sequence ID" value="WHS96026.1"/>
    <property type="molecule type" value="Genomic_DNA"/>
</dbReference>
<dbReference type="InterPro" id="IPR001789">
    <property type="entry name" value="Sig_transdc_resp-reg_receiver"/>
</dbReference>
<gene>
    <name evidence="7" type="ORF">PZL22_006247</name>
</gene>
<dbReference type="PRINTS" id="PR00038">
    <property type="entry name" value="HTHLUXR"/>
</dbReference>
<dbReference type="SUPFAM" id="SSF46894">
    <property type="entry name" value="C-terminal effector domain of the bipartite response regulators"/>
    <property type="match status" value="1"/>
</dbReference>
<keyword evidence="4" id="KW-0597">Phosphoprotein</keyword>
<name>A0ABY8TDP1_9HYPH</name>
<dbReference type="Gene3D" id="1.10.10.10">
    <property type="entry name" value="Winged helix-like DNA-binding domain superfamily/Winged helix DNA-binding domain"/>
    <property type="match status" value="1"/>
</dbReference>
<dbReference type="InterPro" id="IPR011006">
    <property type="entry name" value="CheY-like_superfamily"/>
</dbReference>
<dbReference type="PANTHER" id="PTHR44688">
    <property type="entry name" value="DNA-BINDING TRANSCRIPTIONAL ACTIVATOR DEVR_DOSR"/>
    <property type="match status" value="1"/>
</dbReference>
<dbReference type="SMART" id="SM00448">
    <property type="entry name" value="REC"/>
    <property type="match status" value="1"/>
</dbReference>
<dbReference type="SUPFAM" id="SSF52172">
    <property type="entry name" value="CheY-like"/>
    <property type="match status" value="1"/>
</dbReference>
<accession>A0ABY8TDP1</accession>
<keyword evidence="2" id="KW-0238">DNA-binding</keyword>
<evidence type="ECO:0000256" key="2">
    <source>
        <dbReference type="ARBA" id="ARBA00023125"/>
    </source>
</evidence>
<dbReference type="Gene3D" id="3.40.50.2300">
    <property type="match status" value="1"/>
</dbReference>
<dbReference type="InterPro" id="IPR016032">
    <property type="entry name" value="Sig_transdc_resp-reg_C-effctor"/>
</dbReference>
<dbReference type="PROSITE" id="PS00622">
    <property type="entry name" value="HTH_LUXR_1"/>
    <property type="match status" value="1"/>
</dbReference>
<dbReference type="InterPro" id="IPR000792">
    <property type="entry name" value="Tscrpt_reg_LuxR_C"/>
</dbReference>
<evidence type="ECO:0000256" key="4">
    <source>
        <dbReference type="PROSITE-ProRule" id="PRU00169"/>
    </source>
</evidence>
<evidence type="ECO:0000259" key="5">
    <source>
        <dbReference type="PROSITE" id="PS50043"/>
    </source>
</evidence>
<dbReference type="Pfam" id="PF00072">
    <property type="entry name" value="Response_reg"/>
    <property type="match status" value="1"/>
</dbReference>
<dbReference type="SMART" id="SM00421">
    <property type="entry name" value="HTH_LUXR"/>
    <property type="match status" value="1"/>
</dbReference>
<dbReference type="RefSeq" id="WP_234837686.1">
    <property type="nucleotide sequence ID" value="NZ_CP120366.1"/>
</dbReference>
<evidence type="ECO:0000259" key="6">
    <source>
        <dbReference type="PROSITE" id="PS50110"/>
    </source>
</evidence>
<dbReference type="CDD" id="cd06170">
    <property type="entry name" value="LuxR_C_like"/>
    <property type="match status" value="1"/>
</dbReference>
<feature type="domain" description="Response regulatory" evidence="6">
    <location>
        <begin position="7"/>
        <end position="121"/>
    </location>
</feature>
<reference evidence="7 8" key="1">
    <citation type="submission" date="2023-03" db="EMBL/GenBank/DDBJ databases">
        <authorList>
            <person name="Menendez E."/>
            <person name="Kaur S."/>
            <person name="Flores-Felix J.D."/>
            <person name="diCenzo G.C."/>
            <person name="Peix A."/>
            <person name="Velazquez E."/>
        </authorList>
    </citation>
    <scope>NUCLEOTIDE SEQUENCE [LARGE SCALE GENOMIC DNA]</scope>
    <source>
        <strain evidence="7 8">CCBAU 71714</strain>
        <plasmid evidence="7 8">pSkuCCBAU71714a</plasmid>
    </source>
</reference>
<proteinExistence type="predicted"/>